<sequence length="558" mass="57523">MAIIATGQISIVDLSDGKSLSCYITSNLPKVQVSDPNPGGGLNPDWTASPSLVLTPVVFANQTALPLGSAGLSVTWKRKEGAGTEAVLASGETASGGVLTIVQNKLVGVPSGLLTYLCYVTYTDPETNIPVNIVSDITFSLIQTALHAQSVWISGEQLFKYNAEGAVSPAQIALTAHAANVSIARWQYRNASGEWTDYPTTSDNTAINGATLNVKPTHSVFVGDGATLRVLTSNADVTDVFSIYKVRDGQDGTLGASAPMAFLSNENLSFAANANGQVAATTRVCNVVAYQGTSKVTPAVGEITGAPAGMSISKGAAADNEIPITLSISANATLGGAGPQQGELLVPITSPVNTTLKIAWSKINTGATGQTGAAGADAIVFSLFAPDGTVFVNGEGSLVIEAAAYKGAVEISSGATYAWAQYASGEWQALSGQTGSSLTVAGSMISGVGTFRCSMAYGGKTYTDTLTLTDKSDNYQANIESSGGDVFKNAVGTSTLLCRLFQNGQEVDAAGEEHTYTWYRRDKNGDALDEGAAFATGKSIQIDGDDVDGKTTFICEVS</sequence>
<dbReference type="Proteomes" id="UP000824140">
    <property type="component" value="Unassembled WGS sequence"/>
</dbReference>
<comment type="caution">
    <text evidence="2">The sequence shown here is derived from an EMBL/GenBank/DDBJ whole genome shotgun (WGS) entry which is preliminary data.</text>
</comment>
<evidence type="ECO:0000313" key="3">
    <source>
        <dbReference type="Proteomes" id="UP000824140"/>
    </source>
</evidence>
<reference evidence="2" key="1">
    <citation type="submission" date="2020-10" db="EMBL/GenBank/DDBJ databases">
        <authorList>
            <person name="Gilroy R."/>
        </authorList>
    </citation>
    <scope>NUCLEOTIDE SEQUENCE</scope>
    <source>
        <strain evidence="2">13766</strain>
    </source>
</reference>
<dbReference type="InterPro" id="IPR007110">
    <property type="entry name" value="Ig-like_dom"/>
</dbReference>
<evidence type="ECO:0000259" key="1">
    <source>
        <dbReference type="PROSITE" id="PS50835"/>
    </source>
</evidence>
<dbReference type="AlphaFoldDB" id="A0A9D1K550"/>
<gene>
    <name evidence="2" type="ORF">IAA84_03060</name>
</gene>
<dbReference type="EMBL" id="DVJN01000061">
    <property type="protein sequence ID" value="HIS91976.1"/>
    <property type="molecule type" value="Genomic_DNA"/>
</dbReference>
<dbReference type="PROSITE" id="PS50835">
    <property type="entry name" value="IG_LIKE"/>
    <property type="match status" value="1"/>
</dbReference>
<accession>A0A9D1K550</accession>
<evidence type="ECO:0000313" key="2">
    <source>
        <dbReference type="EMBL" id="HIS91976.1"/>
    </source>
</evidence>
<reference evidence="2" key="2">
    <citation type="journal article" date="2021" name="PeerJ">
        <title>Extensive microbial diversity within the chicken gut microbiome revealed by metagenomics and culture.</title>
        <authorList>
            <person name="Gilroy R."/>
            <person name="Ravi A."/>
            <person name="Getino M."/>
            <person name="Pursley I."/>
            <person name="Horton D.L."/>
            <person name="Alikhan N.F."/>
            <person name="Baker D."/>
            <person name="Gharbi K."/>
            <person name="Hall N."/>
            <person name="Watson M."/>
            <person name="Adriaenssens E.M."/>
            <person name="Foster-Nyarko E."/>
            <person name="Jarju S."/>
            <person name="Secka A."/>
            <person name="Antonio M."/>
            <person name="Oren A."/>
            <person name="Chaudhuri R.R."/>
            <person name="La Ragione R."/>
            <person name="Hildebrand F."/>
            <person name="Pallen M.J."/>
        </authorList>
    </citation>
    <scope>NUCLEOTIDE SEQUENCE</scope>
    <source>
        <strain evidence="2">13766</strain>
    </source>
</reference>
<feature type="domain" description="Ig-like" evidence="1">
    <location>
        <begin position="464"/>
        <end position="558"/>
    </location>
</feature>
<proteinExistence type="predicted"/>
<organism evidence="2 3">
    <name type="scientific">Candidatus Alectryocaccomicrobium excrementavium</name>
    <dbReference type="NCBI Taxonomy" id="2840668"/>
    <lineage>
        <taxon>Bacteria</taxon>
        <taxon>Bacillati</taxon>
        <taxon>Bacillota</taxon>
        <taxon>Clostridia</taxon>
        <taxon>Candidatus Alectryocaccomicrobium</taxon>
    </lineage>
</organism>
<protein>
    <recommendedName>
        <fullName evidence="1">Ig-like domain-containing protein</fullName>
    </recommendedName>
</protein>
<name>A0A9D1K550_9FIRM</name>